<evidence type="ECO:0000313" key="3">
    <source>
        <dbReference type="EMBL" id="CAK0848714.1"/>
    </source>
</evidence>
<proteinExistence type="predicted"/>
<dbReference type="Proteomes" id="UP001189429">
    <property type="component" value="Unassembled WGS sequence"/>
</dbReference>
<feature type="transmembrane region" description="Helical" evidence="2">
    <location>
        <begin position="31"/>
        <end position="53"/>
    </location>
</feature>
<keyword evidence="2" id="KW-0472">Membrane</keyword>
<dbReference type="EMBL" id="CAUYUJ010015004">
    <property type="protein sequence ID" value="CAK0848714.1"/>
    <property type="molecule type" value="Genomic_DNA"/>
</dbReference>
<evidence type="ECO:0000256" key="1">
    <source>
        <dbReference type="SAM" id="MobiDB-lite"/>
    </source>
</evidence>
<keyword evidence="2" id="KW-1133">Transmembrane helix</keyword>
<keyword evidence="4" id="KW-1185">Reference proteome</keyword>
<feature type="compositionally biased region" description="Low complexity" evidence="1">
    <location>
        <begin position="22"/>
        <end position="35"/>
    </location>
</feature>
<evidence type="ECO:0000256" key="2">
    <source>
        <dbReference type="SAM" id="Phobius"/>
    </source>
</evidence>
<feature type="region of interest" description="Disordered" evidence="1">
    <location>
        <begin position="1"/>
        <end position="35"/>
    </location>
</feature>
<feature type="compositionally biased region" description="Polar residues" evidence="1">
    <location>
        <begin position="106"/>
        <end position="118"/>
    </location>
</feature>
<keyword evidence="2" id="KW-0812">Transmembrane</keyword>
<name>A0ABN9TRV2_9DINO</name>
<feature type="region of interest" description="Disordered" evidence="1">
    <location>
        <begin position="56"/>
        <end position="123"/>
    </location>
</feature>
<sequence length="244" mass="24333">MAPKQRRTKAAPEPGGEPQTSAGRGPAAAKAWAPSGALAAAAAAALAAAMLGVRRGRGGNGFAAAPPAGPGPAAPGNRGSGAAGASPREAGPEDVAALHSGRCGEGTTQRPGQVTSPGPSLGRWISVGESAAEDVTEATSDGVQVRAIRREAFGKRVEAQAFELRVHRATLVVSQASRQALNVQMSGVPSLAAGGQVGGLLGTSRHDKAIEKFTPECSASRQQALDSWMDSVEIGESATGSTDA</sequence>
<evidence type="ECO:0000313" key="4">
    <source>
        <dbReference type="Proteomes" id="UP001189429"/>
    </source>
</evidence>
<protein>
    <submittedName>
        <fullName evidence="3">Uncharacterized protein</fullName>
    </submittedName>
</protein>
<comment type="caution">
    <text evidence="3">The sequence shown here is derived from an EMBL/GenBank/DDBJ whole genome shotgun (WGS) entry which is preliminary data.</text>
</comment>
<reference evidence="3" key="1">
    <citation type="submission" date="2023-10" db="EMBL/GenBank/DDBJ databases">
        <authorList>
            <person name="Chen Y."/>
            <person name="Shah S."/>
            <person name="Dougan E. K."/>
            <person name="Thang M."/>
            <person name="Chan C."/>
        </authorList>
    </citation>
    <scope>NUCLEOTIDE SEQUENCE [LARGE SCALE GENOMIC DNA]</scope>
</reference>
<accession>A0ABN9TRV2</accession>
<gene>
    <name evidence="3" type="ORF">PCOR1329_LOCUS41603</name>
</gene>
<organism evidence="3 4">
    <name type="scientific">Prorocentrum cordatum</name>
    <dbReference type="NCBI Taxonomy" id="2364126"/>
    <lineage>
        <taxon>Eukaryota</taxon>
        <taxon>Sar</taxon>
        <taxon>Alveolata</taxon>
        <taxon>Dinophyceae</taxon>
        <taxon>Prorocentrales</taxon>
        <taxon>Prorocentraceae</taxon>
        <taxon>Prorocentrum</taxon>
    </lineage>
</organism>